<dbReference type="STRING" id="156889.Mmc1_2408"/>
<dbReference type="InterPro" id="IPR015797">
    <property type="entry name" value="NUDIX_hydrolase-like_dom_sf"/>
</dbReference>
<keyword evidence="1" id="KW-0378">Hydrolase</keyword>
<dbReference type="KEGG" id="mgm:Mmc1_2408"/>
<organism evidence="1 2">
    <name type="scientific">Magnetococcus marinus (strain ATCC BAA-1437 / JCM 17883 / MC-1)</name>
    <dbReference type="NCBI Taxonomy" id="156889"/>
    <lineage>
        <taxon>Bacteria</taxon>
        <taxon>Pseudomonadati</taxon>
        <taxon>Pseudomonadota</taxon>
        <taxon>Magnetococcia</taxon>
        <taxon>Magnetococcales</taxon>
        <taxon>Magnetococcaceae</taxon>
        <taxon>Magnetococcus</taxon>
    </lineage>
</organism>
<reference evidence="1 2" key="2">
    <citation type="journal article" date="2012" name="Int. J. Syst. Evol. Microbiol.">
        <title>Magnetococcus marinus gen. nov., sp. nov., a marine, magnetotactic bacterium that represents a novel lineage (Magnetococcaceae fam. nov.; Magnetococcales ord. nov.) at the base of the Alphaproteobacteria.</title>
        <authorList>
            <person name="Bazylinski D.A."/>
            <person name="Williams T.J."/>
            <person name="Lefevre C.T."/>
            <person name="Berg R.J."/>
            <person name="Zhang C.L."/>
            <person name="Bowser S.S."/>
            <person name="Dean A.J."/>
            <person name="Beveridge T.J."/>
        </authorList>
    </citation>
    <scope>NUCLEOTIDE SEQUENCE [LARGE SCALE GENOMIC DNA]</scope>
    <source>
        <strain evidence="2">ATCC BAA-1437 / JCM 17883 / MC-1</strain>
    </source>
</reference>
<dbReference type="eggNOG" id="COG0494">
    <property type="taxonomic scope" value="Bacteria"/>
</dbReference>
<gene>
    <name evidence="1" type="ordered locus">Mmc1_2408</name>
</gene>
<dbReference type="OrthoDB" id="8264463at2"/>
<dbReference type="RefSeq" id="WP_011714028.1">
    <property type="nucleotide sequence ID" value="NC_008576.1"/>
</dbReference>
<dbReference type="Proteomes" id="UP000002586">
    <property type="component" value="Chromosome"/>
</dbReference>
<dbReference type="EMBL" id="CP000471">
    <property type="protein sequence ID" value="ABK44908.1"/>
    <property type="molecule type" value="Genomic_DNA"/>
</dbReference>
<proteinExistence type="predicted"/>
<dbReference type="AlphaFoldDB" id="A0LAB5"/>
<dbReference type="Gene3D" id="3.90.79.10">
    <property type="entry name" value="Nucleoside Triphosphate Pyrophosphohydrolase"/>
    <property type="match status" value="1"/>
</dbReference>
<dbReference type="SUPFAM" id="SSF55811">
    <property type="entry name" value="Nudix"/>
    <property type="match status" value="1"/>
</dbReference>
<dbReference type="GO" id="GO:0016787">
    <property type="term" value="F:hydrolase activity"/>
    <property type="evidence" value="ECO:0007669"/>
    <property type="project" value="UniProtKB-KW"/>
</dbReference>
<dbReference type="HOGENOM" id="CLU_093822_0_0_5"/>
<evidence type="ECO:0000313" key="1">
    <source>
        <dbReference type="EMBL" id="ABK44908.1"/>
    </source>
</evidence>
<accession>A0LAB5</accession>
<name>A0LAB5_MAGMM</name>
<evidence type="ECO:0000313" key="2">
    <source>
        <dbReference type="Proteomes" id="UP000002586"/>
    </source>
</evidence>
<protein>
    <submittedName>
        <fullName evidence="1">NUDIX hydrolase</fullName>
    </submittedName>
</protein>
<sequence length="238" mass="26321">MAPSFTTTSFSKPPALVLGPDYCCPPALQQPVDALWAEQKQQRGERLTDGTLYHLAEIAPHQLILQSTRYRYYVARLERPHWVEEGLTIQPLAVTGLLSCADGIVLGQRGGQVITNPGYWELSPAGGLNQADPIAVLYEELHEELGLSPAMCDEPQLIGLLGNPDNGVHDLLYRLHTPLPGQAIRTHQQQQGSDEYGALRILAPTDLPRFLQQNRQQLVPELLPMLQLAKLLPGDFVL</sequence>
<reference evidence="2" key="1">
    <citation type="journal article" date="2009" name="Appl. Environ. Microbiol.">
        <title>Complete genome sequence of the chemolithoautotrophic marine magnetotactic coccus strain MC-1.</title>
        <authorList>
            <person name="Schubbe S."/>
            <person name="Williams T.J."/>
            <person name="Xie G."/>
            <person name="Kiss H.E."/>
            <person name="Brettin T.S."/>
            <person name="Martinez D."/>
            <person name="Ross C.A."/>
            <person name="Schuler D."/>
            <person name="Cox B.L."/>
            <person name="Nealson K.H."/>
            <person name="Bazylinski D.A."/>
        </authorList>
    </citation>
    <scope>NUCLEOTIDE SEQUENCE [LARGE SCALE GENOMIC DNA]</scope>
    <source>
        <strain evidence="2">ATCC BAA-1437 / JCM 17883 / MC-1</strain>
    </source>
</reference>
<keyword evidence="2" id="KW-1185">Reference proteome</keyword>